<organism evidence="1">
    <name type="scientific">marine sediment metagenome</name>
    <dbReference type="NCBI Taxonomy" id="412755"/>
    <lineage>
        <taxon>unclassified sequences</taxon>
        <taxon>metagenomes</taxon>
        <taxon>ecological metagenomes</taxon>
    </lineage>
</organism>
<dbReference type="EMBL" id="LAZR01007095">
    <property type="protein sequence ID" value="KKM87481.1"/>
    <property type="molecule type" value="Genomic_DNA"/>
</dbReference>
<protein>
    <submittedName>
        <fullName evidence="1">Uncharacterized protein</fullName>
    </submittedName>
</protein>
<comment type="caution">
    <text evidence="1">The sequence shown here is derived from an EMBL/GenBank/DDBJ whole genome shotgun (WGS) entry which is preliminary data.</text>
</comment>
<feature type="non-terminal residue" evidence="1">
    <location>
        <position position="1"/>
    </location>
</feature>
<reference evidence="1" key="1">
    <citation type="journal article" date="2015" name="Nature">
        <title>Complex archaea that bridge the gap between prokaryotes and eukaryotes.</title>
        <authorList>
            <person name="Spang A."/>
            <person name="Saw J.H."/>
            <person name="Jorgensen S.L."/>
            <person name="Zaremba-Niedzwiedzka K."/>
            <person name="Martijn J."/>
            <person name="Lind A.E."/>
            <person name="van Eijk R."/>
            <person name="Schleper C."/>
            <person name="Guy L."/>
            <person name="Ettema T.J."/>
        </authorList>
    </citation>
    <scope>NUCLEOTIDE SEQUENCE</scope>
</reference>
<accession>A0A0F9LJP9</accession>
<gene>
    <name evidence="1" type="ORF">LCGC14_1268380</name>
</gene>
<proteinExistence type="predicted"/>
<evidence type="ECO:0000313" key="1">
    <source>
        <dbReference type="EMBL" id="KKM87481.1"/>
    </source>
</evidence>
<sequence>DLGKATKELSGARMAGFMQMSDEMKDIYGIVDKFQPGDESTF</sequence>
<name>A0A0F9LJP9_9ZZZZ</name>
<dbReference type="AlphaFoldDB" id="A0A0F9LJP9"/>